<evidence type="ECO:0000259" key="1">
    <source>
        <dbReference type="PROSITE" id="PS50249"/>
    </source>
</evidence>
<dbReference type="GO" id="GO:0070536">
    <property type="term" value="P:protein K63-linked deubiquitination"/>
    <property type="evidence" value="ECO:0007669"/>
    <property type="project" value="TreeGrafter"/>
</dbReference>
<reference evidence="2 3" key="1">
    <citation type="journal article" date="2020" name="IScience">
        <title>Genome Sequencing of the Endangered Kingdonia uniflora (Circaeasteraceae, Ranunculales) Reveals Potential Mechanisms of Evolutionary Specialization.</title>
        <authorList>
            <person name="Sun Y."/>
            <person name="Deng T."/>
            <person name="Zhang A."/>
            <person name="Moore M.J."/>
            <person name="Landis J.B."/>
            <person name="Lin N."/>
            <person name="Zhang H."/>
            <person name="Zhang X."/>
            <person name="Huang J."/>
            <person name="Zhang X."/>
            <person name="Sun H."/>
            <person name="Wang H."/>
        </authorList>
    </citation>
    <scope>NUCLEOTIDE SEQUENCE [LARGE SCALE GENOMIC DNA]</scope>
    <source>
        <strain evidence="2">TB1705</strain>
        <tissue evidence="2">Leaf</tissue>
    </source>
</reference>
<dbReference type="InterPro" id="IPR037518">
    <property type="entry name" value="MPN"/>
</dbReference>
<dbReference type="PANTHER" id="PTHR12947:SF13">
    <property type="entry name" value="FI19924P1"/>
    <property type="match status" value="1"/>
</dbReference>
<dbReference type="Proteomes" id="UP000541444">
    <property type="component" value="Unassembled WGS sequence"/>
</dbReference>
<accession>A0A7J7P8Z0</accession>
<feature type="domain" description="MPN" evidence="1">
    <location>
        <begin position="102"/>
        <end position="231"/>
    </location>
</feature>
<dbReference type="GO" id="GO:0005768">
    <property type="term" value="C:endosome"/>
    <property type="evidence" value="ECO:0007669"/>
    <property type="project" value="TreeGrafter"/>
</dbReference>
<sequence>MLPLHASNLVSTFSRCKDLNIPLLSNQSAVLMAANIFPQVISQVAEMESHRSAKDINVHCVTLSSPSPVLSFVQSVPSTSRVSLITVDDSRCGYSKYAYQDMHISARLMEEFLELAKDNTNKDLETCGVLGASFKDGIFYVTTLIIPKQEATSSSCTALNEEEMYAIQDEHSLCPVGWIHTHPSQTCFMSSIDMHTQYSYQVKVATQELQMQTRSGLEEIPFKCSKKQEEFASEEDARDSCVRDCSGGCRVGLQIEERIAGRRPIRDEEDIRDPHGVKWIPPVGTQTGYWDKPPIFDEYPDDVIKKKFVDPFWEGLANFDKRILLFTLFLDALQYRDIGDKTIPLHLDTTLGYKKFRARIEGLTI</sequence>
<comment type="caution">
    <text evidence="2">The sequence shown here is derived from an EMBL/GenBank/DDBJ whole genome shotgun (WGS) entry which is preliminary data.</text>
</comment>
<gene>
    <name evidence="2" type="ORF">GIB67_003291</name>
</gene>
<evidence type="ECO:0000313" key="3">
    <source>
        <dbReference type="Proteomes" id="UP000541444"/>
    </source>
</evidence>
<dbReference type="GO" id="GO:0016020">
    <property type="term" value="C:membrane"/>
    <property type="evidence" value="ECO:0007669"/>
    <property type="project" value="TreeGrafter"/>
</dbReference>
<proteinExistence type="predicted"/>
<dbReference type="SMART" id="SM00232">
    <property type="entry name" value="JAB_MPN"/>
    <property type="match status" value="1"/>
</dbReference>
<feature type="non-terminal residue" evidence="2">
    <location>
        <position position="1"/>
    </location>
</feature>
<dbReference type="GO" id="GO:0008237">
    <property type="term" value="F:metallopeptidase activity"/>
    <property type="evidence" value="ECO:0007669"/>
    <property type="project" value="InterPro"/>
</dbReference>
<dbReference type="EMBL" id="JACGCM010000140">
    <property type="protein sequence ID" value="KAF6175803.1"/>
    <property type="molecule type" value="Genomic_DNA"/>
</dbReference>
<dbReference type="PANTHER" id="PTHR12947">
    <property type="entry name" value="AMSH-LIKE PROTEASE"/>
    <property type="match status" value="1"/>
</dbReference>
<dbReference type="PROSITE" id="PS50249">
    <property type="entry name" value="MPN"/>
    <property type="match status" value="1"/>
</dbReference>
<protein>
    <recommendedName>
        <fullName evidence="1">MPN domain-containing protein</fullName>
    </recommendedName>
</protein>
<keyword evidence="3" id="KW-1185">Reference proteome</keyword>
<name>A0A7J7P8Z0_9MAGN</name>
<dbReference type="SUPFAM" id="SSF102712">
    <property type="entry name" value="JAB1/MPN domain"/>
    <property type="match status" value="1"/>
</dbReference>
<dbReference type="InterPro" id="IPR000555">
    <property type="entry name" value="JAMM/MPN+_dom"/>
</dbReference>
<dbReference type="OrthoDB" id="3640at2759"/>
<organism evidence="2 3">
    <name type="scientific">Kingdonia uniflora</name>
    <dbReference type="NCBI Taxonomy" id="39325"/>
    <lineage>
        <taxon>Eukaryota</taxon>
        <taxon>Viridiplantae</taxon>
        <taxon>Streptophyta</taxon>
        <taxon>Embryophyta</taxon>
        <taxon>Tracheophyta</taxon>
        <taxon>Spermatophyta</taxon>
        <taxon>Magnoliopsida</taxon>
        <taxon>Ranunculales</taxon>
        <taxon>Circaeasteraceae</taxon>
        <taxon>Kingdonia</taxon>
    </lineage>
</organism>
<dbReference type="Pfam" id="PF01398">
    <property type="entry name" value="JAB"/>
    <property type="match status" value="1"/>
</dbReference>
<dbReference type="AlphaFoldDB" id="A0A7J7P8Z0"/>
<dbReference type="Gene3D" id="3.40.140.10">
    <property type="entry name" value="Cytidine Deaminase, domain 2"/>
    <property type="match status" value="1"/>
</dbReference>
<evidence type="ECO:0000313" key="2">
    <source>
        <dbReference type="EMBL" id="KAF6175803.1"/>
    </source>
</evidence>